<accession>X0SSJ0</accession>
<comment type="caution">
    <text evidence="4">The sequence shown here is derived from an EMBL/GenBank/DDBJ whole genome shotgun (WGS) entry which is preliminary data.</text>
</comment>
<protein>
    <recommendedName>
        <fullName evidence="3">AMP-dependent synthetase/ligase domain-containing protein</fullName>
    </recommendedName>
</protein>
<evidence type="ECO:0000313" key="4">
    <source>
        <dbReference type="EMBL" id="GAF78106.1"/>
    </source>
</evidence>
<dbReference type="PANTHER" id="PTHR43272">
    <property type="entry name" value="LONG-CHAIN-FATTY-ACID--COA LIGASE"/>
    <property type="match status" value="1"/>
</dbReference>
<organism evidence="4">
    <name type="scientific">marine sediment metagenome</name>
    <dbReference type="NCBI Taxonomy" id="412755"/>
    <lineage>
        <taxon>unclassified sequences</taxon>
        <taxon>metagenomes</taxon>
        <taxon>ecological metagenomes</taxon>
    </lineage>
</organism>
<feature type="non-terminal residue" evidence="4">
    <location>
        <position position="1"/>
    </location>
</feature>
<keyword evidence="2" id="KW-0067">ATP-binding</keyword>
<evidence type="ECO:0000256" key="1">
    <source>
        <dbReference type="ARBA" id="ARBA00022741"/>
    </source>
</evidence>
<gene>
    <name evidence="4" type="ORF">S01H1_08657</name>
</gene>
<dbReference type="GO" id="GO:0005524">
    <property type="term" value="F:ATP binding"/>
    <property type="evidence" value="ECO:0007669"/>
    <property type="project" value="UniProtKB-KW"/>
</dbReference>
<dbReference type="InterPro" id="IPR000873">
    <property type="entry name" value="AMP-dep_synth/lig_dom"/>
</dbReference>
<dbReference type="PANTHER" id="PTHR43272:SF33">
    <property type="entry name" value="AMP-BINDING DOMAIN-CONTAINING PROTEIN-RELATED"/>
    <property type="match status" value="1"/>
</dbReference>
<evidence type="ECO:0000259" key="3">
    <source>
        <dbReference type="Pfam" id="PF00501"/>
    </source>
</evidence>
<dbReference type="Pfam" id="PF23562">
    <property type="entry name" value="AMP-binding_C_3"/>
    <property type="match status" value="1"/>
</dbReference>
<dbReference type="Gene3D" id="3.40.50.12780">
    <property type="entry name" value="N-terminal domain of ligase-like"/>
    <property type="match status" value="1"/>
</dbReference>
<dbReference type="SUPFAM" id="SSF56801">
    <property type="entry name" value="Acetyl-CoA synthetase-like"/>
    <property type="match status" value="1"/>
</dbReference>
<evidence type="ECO:0000256" key="2">
    <source>
        <dbReference type="ARBA" id="ARBA00022840"/>
    </source>
</evidence>
<dbReference type="InterPro" id="IPR042099">
    <property type="entry name" value="ANL_N_sf"/>
</dbReference>
<proteinExistence type="predicted"/>
<keyword evidence="1" id="KW-0547">Nucleotide-binding</keyword>
<feature type="domain" description="AMP-dependent synthetase/ligase" evidence="3">
    <location>
        <begin position="2"/>
        <end position="72"/>
    </location>
</feature>
<dbReference type="GO" id="GO:0016020">
    <property type="term" value="C:membrane"/>
    <property type="evidence" value="ECO:0007669"/>
    <property type="project" value="TreeGrafter"/>
</dbReference>
<reference evidence="4" key="1">
    <citation type="journal article" date="2014" name="Front. Microbiol.">
        <title>High frequency of phylogenetically diverse reductive dehalogenase-homologous genes in deep subseafloor sedimentary metagenomes.</title>
        <authorList>
            <person name="Kawai M."/>
            <person name="Futagami T."/>
            <person name="Toyoda A."/>
            <person name="Takaki Y."/>
            <person name="Nishi S."/>
            <person name="Hori S."/>
            <person name="Arai W."/>
            <person name="Tsubouchi T."/>
            <person name="Morono Y."/>
            <person name="Uchiyama I."/>
            <person name="Ito T."/>
            <person name="Fujiyama A."/>
            <person name="Inagaki F."/>
            <person name="Takami H."/>
        </authorList>
    </citation>
    <scope>NUCLEOTIDE SEQUENCE</scope>
    <source>
        <strain evidence="4">Expedition CK06-06</strain>
    </source>
</reference>
<feature type="non-terminal residue" evidence="4">
    <location>
        <position position="456"/>
    </location>
</feature>
<name>X0SSJ0_9ZZZZ</name>
<dbReference type="GO" id="GO:0004467">
    <property type="term" value="F:long-chain fatty acid-CoA ligase activity"/>
    <property type="evidence" value="ECO:0007669"/>
    <property type="project" value="TreeGrafter"/>
</dbReference>
<sequence>RLGLSAAGYLDPDIFNFFHKYHIQLLSGYGMTEATGGITMTPQNDYVKDSVGIPLPGIELKLGDNNELLLRGHYITSYYHGENKTHAFFNGWFHTGDIFEEKDNHYFIIDRKKEIYKNSRGLTISPQKIENMFQDFDAVKSVFLVGDGKAYNTVLLFPDKKWVKNIENEKGFNLQEYYSSLLQSVNSFLAPYERIVNFAIIDRDFSTEKDELTPKRTFKRKTILNNFTEYISPMYEKDYNFFLYKTNEVRIPKWLLRKSGIIANDLSWDGKKLRIRNIDKSLELNFDESIIVIGDYTYKNSNNFLDLNKLVISPELWLGNQQFMEFFGFSAISPKHLEQPSELVIELSEFKFQLKKVDKQTIDVLKHALRKKVFDLKNIHNSAIILYNEYDYNLSTAINYISKILVSDKYDLIEIAITLLTRLRFHPSFKTRVKAVEVLTPNINGELFIELLSEIY</sequence>
<dbReference type="EMBL" id="BARS01004430">
    <property type="protein sequence ID" value="GAF78106.1"/>
    <property type="molecule type" value="Genomic_DNA"/>
</dbReference>
<dbReference type="AlphaFoldDB" id="X0SSJ0"/>
<dbReference type="Pfam" id="PF00501">
    <property type="entry name" value="AMP-binding"/>
    <property type="match status" value="1"/>
</dbReference>